<dbReference type="Gene3D" id="3.40.50.720">
    <property type="entry name" value="NAD(P)-binding Rossmann-like Domain"/>
    <property type="match status" value="1"/>
</dbReference>
<accession>A0A1T5A3X5</accession>
<sequence>MKYFKTNSKVLCIQNEAIEKAFQSLLSDSNLIEFQNIEESDDIYYFTIQPKGDFRRSFLLDSIGLMNADKEDISLLYQQEAGDIQNNIDPDFLSLIKAQRVMSINLSHPNWKDCLGNNPLPASKPIHLNIVGLGDVGGTLLTGLKLTGGNHISTIGIYDKDENKMLRYEQEMEQIHFDGLSMPKVIRLDENDIFDCDVLAFTVATFIPPVGSEIKDVRMAQLEQNSKILKIYAKKAREAKFKGLFAILSDPVDQLCRVAYEQSNTDDSGTKDYLGLASDQIKGYGLGVMHARAVYHAKRNPALASYLEEGRAYGPHGKGLIIANSIDNYDEDLSEQLTQLALHSNLDVRATGFKPYIAPALSSGCLSLLATIRGDWHYSSVFINGKFLGCKNRLTKSGVQIEALALPEKLINKLAVTFSDL</sequence>
<protein>
    <submittedName>
        <fullName evidence="1">Lactate/malate dehydrogenase, NAD binding domain</fullName>
    </submittedName>
</protein>
<dbReference type="AlphaFoldDB" id="A0A1T5A3X5"/>
<keyword evidence="2" id="KW-1185">Reference proteome</keyword>
<dbReference type="RefSeq" id="WP_079588673.1">
    <property type="nucleotide sequence ID" value="NZ_FUYN01000001.1"/>
</dbReference>
<gene>
    <name evidence="1" type="ORF">SAMN02745120_0723</name>
</gene>
<reference evidence="2" key="1">
    <citation type="submission" date="2017-02" db="EMBL/GenBank/DDBJ databases">
        <authorList>
            <person name="Varghese N."/>
            <person name="Submissions S."/>
        </authorList>
    </citation>
    <scope>NUCLEOTIDE SEQUENCE [LARGE SCALE GENOMIC DNA]</scope>
    <source>
        <strain evidence="2">ATCC 35199</strain>
    </source>
</reference>
<name>A0A1T5A3X5_9FIRM</name>
<evidence type="ECO:0000313" key="2">
    <source>
        <dbReference type="Proteomes" id="UP000243406"/>
    </source>
</evidence>
<dbReference type="EMBL" id="FUYN01000001">
    <property type="protein sequence ID" value="SKB29447.1"/>
    <property type="molecule type" value="Genomic_DNA"/>
</dbReference>
<evidence type="ECO:0000313" key="1">
    <source>
        <dbReference type="EMBL" id="SKB29447.1"/>
    </source>
</evidence>
<organism evidence="1 2">
    <name type="scientific">Acetoanaerobium noterae</name>
    <dbReference type="NCBI Taxonomy" id="745369"/>
    <lineage>
        <taxon>Bacteria</taxon>
        <taxon>Bacillati</taxon>
        <taxon>Bacillota</taxon>
        <taxon>Clostridia</taxon>
        <taxon>Peptostreptococcales</taxon>
        <taxon>Filifactoraceae</taxon>
        <taxon>Acetoanaerobium</taxon>
    </lineage>
</organism>
<dbReference type="InterPro" id="IPR036291">
    <property type="entry name" value="NAD(P)-bd_dom_sf"/>
</dbReference>
<dbReference type="OrthoDB" id="1704578at2"/>
<dbReference type="Proteomes" id="UP000243406">
    <property type="component" value="Unassembled WGS sequence"/>
</dbReference>
<dbReference type="SUPFAM" id="SSF51735">
    <property type="entry name" value="NAD(P)-binding Rossmann-fold domains"/>
    <property type="match status" value="1"/>
</dbReference>
<proteinExistence type="predicted"/>